<dbReference type="AlphaFoldDB" id="A0AAV4M053"/>
<evidence type="ECO:0000313" key="2">
    <source>
        <dbReference type="Proteomes" id="UP001497744"/>
    </source>
</evidence>
<dbReference type="RefSeq" id="XP_067717331.1">
    <property type="nucleotide sequence ID" value="XM_067861230.1"/>
</dbReference>
<comment type="caution">
    <text evidence="1">The sequence shown here is derived from an EMBL/GenBank/DDBJ whole genome shotgun (WGS) entry which is preliminary data.</text>
</comment>
<organism evidence="1 2">
    <name type="scientific">Babesia caballi</name>
    <dbReference type="NCBI Taxonomy" id="5871"/>
    <lineage>
        <taxon>Eukaryota</taxon>
        <taxon>Sar</taxon>
        <taxon>Alveolata</taxon>
        <taxon>Apicomplexa</taxon>
        <taxon>Aconoidasida</taxon>
        <taxon>Piroplasmida</taxon>
        <taxon>Babesiidae</taxon>
        <taxon>Babesia</taxon>
    </lineage>
</organism>
<proteinExistence type="predicted"/>
<reference evidence="1 2" key="1">
    <citation type="submission" date="2021-06" db="EMBL/GenBank/DDBJ databases">
        <title>Genome sequence of Babesia caballi.</title>
        <authorList>
            <person name="Yamagishi J."/>
            <person name="Kidaka T."/>
            <person name="Ochi A."/>
        </authorList>
    </citation>
    <scope>NUCLEOTIDE SEQUENCE [LARGE SCALE GENOMIC DNA]</scope>
    <source>
        <strain evidence="1">USDA-D6B2</strain>
    </source>
</reference>
<evidence type="ECO:0000313" key="1">
    <source>
        <dbReference type="EMBL" id="GIX65262.1"/>
    </source>
</evidence>
<keyword evidence="2" id="KW-1185">Reference proteome</keyword>
<dbReference type="EMBL" id="BPLF01000004">
    <property type="protein sequence ID" value="GIX65262.1"/>
    <property type="molecule type" value="Genomic_DNA"/>
</dbReference>
<dbReference type="GeneID" id="94196743"/>
<protein>
    <submittedName>
        <fullName evidence="1">Deoxyribose-phosphate aldolase</fullName>
    </submittedName>
</protein>
<name>A0AAV4M053_BABCB</name>
<accession>A0AAV4M053</accession>
<dbReference type="Proteomes" id="UP001497744">
    <property type="component" value="Unassembled WGS sequence"/>
</dbReference>
<gene>
    <name evidence="1" type="ORF">BcabD6B2_46970</name>
</gene>
<sequence length="153" mass="16362">MHLLDLLAGSDLASADGPDGFVCHHHEVPVSDSTHEGVNLTSDDFAYATFLTLGEVLTNTHGGVQLGLLRKSDLGRHNLVGLTEEGAPLGVTDQRPLEAEVVQHRDGELAGEGATLYLRKVLHADLESLEVEGLQGLRDEKRGGEKNDVCSCD</sequence>